<dbReference type="PANTHER" id="PTHR43489">
    <property type="entry name" value="ISOMERASE"/>
    <property type="match status" value="1"/>
</dbReference>
<keyword evidence="5" id="KW-0670">Pyruvate</keyword>
<feature type="domain" description="Xylose isomerase-like TIM barrel" evidence="4">
    <location>
        <begin position="21"/>
        <end position="254"/>
    </location>
</feature>
<evidence type="ECO:0000256" key="1">
    <source>
        <dbReference type="ARBA" id="ARBA00023235"/>
    </source>
</evidence>
<evidence type="ECO:0000313" key="5">
    <source>
        <dbReference type="EMBL" id="SIQ88738.1"/>
    </source>
</evidence>
<sequence length="262" mass="28610">MPRFAANLTMLFTDLPFLDRFAAARAAGFDAVEFLFPYAFPKAAVQAALTEHNLRLVLHNLPAGNWEAGERGIACDPARTGEFRDGVGRAIDYATALGCPALNCLAGIVAPEHHAIARDTLIENLTFAATALQQAGLTLLLEPVNTRDIPGFFVNRTDQALAIIDAVASPNLKLQYDIYHAQAMEGDLSRTIETQFPRIGHIQLADNPGRHEPGTGEINYAHLFHLIDDLGYQGWIGCEYKPATTTTAGLGWLNHYRTESVL</sequence>
<dbReference type="InterPro" id="IPR050417">
    <property type="entry name" value="Sugar_Epim/Isomerase"/>
</dbReference>
<dbReference type="OrthoDB" id="9786584at2"/>
<dbReference type="InterPro" id="IPR017643">
    <property type="entry name" value="Hydroxypyruvate_isomerase"/>
</dbReference>
<gene>
    <name evidence="5" type="ORF">SAMN05421828_11126</name>
</gene>
<dbReference type="InterPro" id="IPR053398">
    <property type="entry name" value="HPT_OtnI_isomerases"/>
</dbReference>
<comment type="similarity">
    <text evidence="2">Belongs to the hyi family.</text>
</comment>
<evidence type="ECO:0000313" key="6">
    <source>
        <dbReference type="Proteomes" id="UP000186308"/>
    </source>
</evidence>
<dbReference type="PIRSF" id="PIRSF006241">
    <property type="entry name" value="HyI"/>
    <property type="match status" value="1"/>
</dbReference>
<evidence type="ECO:0000259" key="4">
    <source>
        <dbReference type="Pfam" id="PF01261"/>
    </source>
</evidence>
<feature type="active site" description="Proton donor/acceptor" evidence="3">
    <location>
        <position position="142"/>
    </location>
</feature>
<comment type="caution">
    <text evidence="5">The sequence shown here is derived from an EMBL/GenBank/DDBJ whole genome shotgun (WGS) entry which is preliminary data.</text>
</comment>
<keyword evidence="6" id="KW-1185">Reference proteome</keyword>
<dbReference type="NCBIfam" id="TIGR03234">
    <property type="entry name" value="OH-pyruv-isom"/>
    <property type="match status" value="1"/>
</dbReference>
<dbReference type="GO" id="GO:0008903">
    <property type="term" value="F:hydroxypyruvate isomerase activity"/>
    <property type="evidence" value="ECO:0007669"/>
    <property type="project" value="TreeGrafter"/>
</dbReference>
<dbReference type="EMBL" id="FTNE01000011">
    <property type="protein sequence ID" value="SIQ88738.1"/>
    <property type="molecule type" value="Genomic_DNA"/>
</dbReference>
<dbReference type="FunFam" id="3.20.20.150:FF:000007">
    <property type="entry name" value="Hydroxypyruvate isomerase"/>
    <property type="match status" value="1"/>
</dbReference>
<evidence type="ECO:0000256" key="2">
    <source>
        <dbReference type="PIRNR" id="PIRNR006241"/>
    </source>
</evidence>
<dbReference type="GO" id="GO:0046487">
    <property type="term" value="P:glyoxylate metabolic process"/>
    <property type="evidence" value="ECO:0007669"/>
    <property type="project" value="TreeGrafter"/>
</dbReference>
<organism evidence="5 6">
    <name type="scientific">Acidiphilium rubrum</name>
    <dbReference type="NCBI Taxonomy" id="526"/>
    <lineage>
        <taxon>Bacteria</taxon>
        <taxon>Pseudomonadati</taxon>
        <taxon>Pseudomonadota</taxon>
        <taxon>Alphaproteobacteria</taxon>
        <taxon>Acetobacterales</taxon>
        <taxon>Acidocellaceae</taxon>
        <taxon>Acidiphilium</taxon>
    </lineage>
</organism>
<dbReference type="PANTHER" id="PTHR43489:SF6">
    <property type="entry name" value="HYDROXYPYRUVATE ISOMERASE-RELATED"/>
    <property type="match status" value="1"/>
</dbReference>
<proteinExistence type="inferred from homology"/>
<dbReference type="InterPro" id="IPR036237">
    <property type="entry name" value="Xyl_isomerase-like_sf"/>
</dbReference>
<feature type="active site" description="Proton donor/acceptor" evidence="3">
    <location>
        <position position="239"/>
    </location>
</feature>
<protein>
    <submittedName>
        <fullName evidence="5">Hydroxypyruvate isomerase</fullName>
    </submittedName>
</protein>
<dbReference type="SUPFAM" id="SSF51658">
    <property type="entry name" value="Xylose isomerase-like"/>
    <property type="match status" value="1"/>
</dbReference>
<dbReference type="Gene3D" id="3.20.20.150">
    <property type="entry name" value="Divalent-metal-dependent TIM barrel enzymes"/>
    <property type="match status" value="1"/>
</dbReference>
<dbReference type="InterPro" id="IPR026040">
    <property type="entry name" value="HyI-like"/>
</dbReference>
<keyword evidence="1 2" id="KW-0413">Isomerase</keyword>
<dbReference type="Pfam" id="PF01261">
    <property type="entry name" value="AP_endonuc_2"/>
    <property type="match status" value="1"/>
</dbReference>
<accession>A0A8G2CKX2</accession>
<dbReference type="NCBIfam" id="NF043033">
    <property type="entry name" value="OxoTetrIsom"/>
    <property type="match status" value="1"/>
</dbReference>
<evidence type="ECO:0000256" key="3">
    <source>
        <dbReference type="PIRSR" id="PIRSR006241-50"/>
    </source>
</evidence>
<dbReference type="Proteomes" id="UP000186308">
    <property type="component" value="Unassembled WGS sequence"/>
</dbReference>
<name>A0A8G2CKX2_ACIRU</name>
<dbReference type="AlphaFoldDB" id="A0A8G2CKX2"/>
<reference evidence="5 6" key="1">
    <citation type="submission" date="2017-01" db="EMBL/GenBank/DDBJ databases">
        <authorList>
            <person name="Varghese N."/>
            <person name="Submissions S."/>
        </authorList>
    </citation>
    <scope>NUCLEOTIDE SEQUENCE [LARGE SCALE GENOMIC DNA]</scope>
    <source>
        <strain evidence="5 6">ATCC 35905</strain>
    </source>
</reference>
<dbReference type="InterPro" id="IPR013022">
    <property type="entry name" value="Xyl_isomerase-like_TIM-brl"/>
</dbReference>
<dbReference type="RefSeq" id="WP_029313027.1">
    <property type="nucleotide sequence ID" value="NZ_FTNE01000011.1"/>
</dbReference>